<dbReference type="EMBL" id="MU006588">
    <property type="protein sequence ID" value="KAF2744482.1"/>
    <property type="molecule type" value="Genomic_DNA"/>
</dbReference>
<dbReference type="AlphaFoldDB" id="A0A6A6V1R4"/>
<keyword evidence="2" id="KW-1133">Transmembrane helix</keyword>
<evidence type="ECO:0000256" key="1">
    <source>
        <dbReference type="SAM" id="MobiDB-lite"/>
    </source>
</evidence>
<evidence type="ECO:0000256" key="2">
    <source>
        <dbReference type="SAM" id="Phobius"/>
    </source>
</evidence>
<keyword evidence="2" id="KW-0472">Membrane</keyword>
<gene>
    <name evidence="3" type="ORF">M011DRAFT_166253</name>
</gene>
<protein>
    <submittedName>
        <fullName evidence="3">Uncharacterized protein</fullName>
    </submittedName>
</protein>
<feature type="transmembrane region" description="Helical" evidence="2">
    <location>
        <begin position="135"/>
        <end position="156"/>
    </location>
</feature>
<name>A0A6A6V1R4_9PLEO</name>
<sequence>MNTSKSNEHIELKGTLRTQTNTSNSNRSGNRHFSYWAYHVRRVDGTVPDNPALTSQCASGIRGALMEPRSLCRQRSTFVSPRIPGRLNLWPRLRLDRLKCMTLQKGCDVLWSSTCSSGTLMELSPYLHCLRRSQVLAACAMALVNFVPHLVFRNWFWRSTYQFGAR</sequence>
<feature type="compositionally biased region" description="Basic and acidic residues" evidence="1">
    <location>
        <begin position="1"/>
        <end position="14"/>
    </location>
</feature>
<evidence type="ECO:0000313" key="3">
    <source>
        <dbReference type="EMBL" id="KAF2744482.1"/>
    </source>
</evidence>
<feature type="region of interest" description="Disordered" evidence="1">
    <location>
        <begin position="1"/>
        <end position="28"/>
    </location>
</feature>
<feature type="compositionally biased region" description="Low complexity" evidence="1">
    <location>
        <begin position="17"/>
        <end position="28"/>
    </location>
</feature>
<keyword evidence="4" id="KW-1185">Reference proteome</keyword>
<organism evidence="3 4">
    <name type="scientific">Sporormia fimetaria CBS 119925</name>
    <dbReference type="NCBI Taxonomy" id="1340428"/>
    <lineage>
        <taxon>Eukaryota</taxon>
        <taxon>Fungi</taxon>
        <taxon>Dikarya</taxon>
        <taxon>Ascomycota</taxon>
        <taxon>Pezizomycotina</taxon>
        <taxon>Dothideomycetes</taxon>
        <taxon>Pleosporomycetidae</taxon>
        <taxon>Pleosporales</taxon>
        <taxon>Sporormiaceae</taxon>
        <taxon>Sporormia</taxon>
    </lineage>
</organism>
<proteinExistence type="predicted"/>
<evidence type="ECO:0000313" key="4">
    <source>
        <dbReference type="Proteomes" id="UP000799440"/>
    </source>
</evidence>
<dbReference type="Proteomes" id="UP000799440">
    <property type="component" value="Unassembled WGS sequence"/>
</dbReference>
<keyword evidence="2" id="KW-0812">Transmembrane</keyword>
<accession>A0A6A6V1R4</accession>
<reference evidence="3" key="1">
    <citation type="journal article" date="2020" name="Stud. Mycol.">
        <title>101 Dothideomycetes genomes: a test case for predicting lifestyles and emergence of pathogens.</title>
        <authorList>
            <person name="Haridas S."/>
            <person name="Albert R."/>
            <person name="Binder M."/>
            <person name="Bloem J."/>
            <person name="Labutti K."/>
            <person name="Salamov A."/>
            <person name="Andreopoulos B."/>
            <person name="Baker S."/>
            <person name="Barry K."/>
            <person name="Bills G."/>
            <person name="Bluhm B."/>
            <person name="Cannon C."/>
            <person name="Castanera R."/>
            <person name="Culley D."/>
            <person name="Daum C."/>
            <person name="Ezra D."/>
            <person name="Gonzalez J."/>
            <person name="Henrissat B."/>
            <person name="Kuo A."/>
            <person name="Liang C."/>
            <person name="Lipzen A."/>
            <person name="Lutzoni F."/>
            <person name="Magnuson J."/>
            <person name="Mondo S."/>
            <person name="Nolan M."/>
            <person name="Ohm R."/>
            <person name="Pangilinan J."/>
            <person name="Park H.-J."/>
            <person name="Ramirez L."/>
            <person name="Alfaro M."/>
            <person name="Sun H."/>
            <person name="Tritt A."/>
            <person name="Yoshinaga Y."/>
            <person name="Zwiers L.-H."/>
            <person name="Turgeon B."/>
            <person name="Goodwin S."/>
            <person name="Spatafora J."/>
            <person name="Crous P."/>
            <person name="Grigoriev I."/>
        </authorList>
    </citation>
    <scope>NUCLEOTIDE SEQUENCE</scope>
    <source>
        <strain evidence="3">CBS 119925</strain>
    </source>
</reference>